<proteinExistence type="predicted"/>
<dbReference type="EMBL" id="JANZXA010000010">
    <property type="protein sequence ID" value="MCT2400891.1"/>
    <property type="molecule type" value="Genomic_DNA"/>
</dbReference>
<keyword evidence="2" id="KW-1185">Reference proteome</keyword>
<evidence type="ECO:0000313" key="1">
    <source>
        <dbReference type="EMBL" id="MCT2400891.1"/>
    </source>
</evidence>
<sequence length="174" mass="18843">MAIARPVTPDDAMRAAIHPVADSTDMQAWLARVPVTPDFPPDFAVTLRGEAPAFVIEMSTTPGCLPCADLWTKLAVLRSRYGWQIRTISGEEAMLRSGRLGLPWVGHPVAWVRPVNDPNRTVPIAIGTDHAVNLARNAYLAAKMLTGVRVDVGVRALSKFTGIVGLARRPASIR</sequence>
<gene>
    <name evidence="1" type="ORF">NZK81_15160</name>
</gene>
<accession>A0ABT2I7T7</accession>
<reference evidence="1" key="1">
    <citation type="submission" date="2022-09" db="EMBL/GenBank/DDBJ databases">
        <title>Novosphingobium sp. Nov., a polycyclic aromatic hydrocarbon-degrading bacterium isolated form mangrove sediments in HongKong.</title>
        <authorList>
            <person name="Hu Z."/>
        </authorList>
    </citation>
    <scope>NUCLEOTIDE SEQUENCE</scope>
    <source>
        <strain evidence="1">HK4-1</strain>
    </source>
</reference>
<name>A0ABT2I7T7_9SPHN</name>
<comment type="caution">
    <text evidence="1">The sequence shown here is derived from an EMBL/GenBank/DDBJ whole genome shotgun (WGS) entry which is preliminary data.</text>
</comment>
<evidence type="ECO:0000313" key="2">
    <source>
        <dbReference type="Proteomes" id="UP001165583"/>
    </source>
</evidence>
<organism evidence="1 2">
    <name type="scientific">Novosphingobium mangrovi</name>
    <name type="common">ex Huang et al. 2023</name>
    <dbReference type="NCBI Taxonomy" id="2976432"/>
    <lineage>
        <taxon>Bacteria</taxon>
        <taxon>Pseudomonadati</taxon>
        <taxon>Pseudomonadota</taxon>
        <taxon>Alphaproteobacteria</taxon>
        <taxon>Sphingomonadales</taxon>
        <taxon>Sphingomonadaceae</taxon>
        <taxon>Novosphingobium</taxon>
    </lineage>
</organism>
<dbReference type="Proteomes" id="UP001165583">
    <property type="component" value="Unassembled WGS sequence"/>
</dbReference>
<protein>
    <submittedName>
        <fullName evidence="1">Uncharacterized protein</fullName>
    </submittedName>
</protein>